<evidence type="ECO:0000256" key="2">
    <source>
        <dbReference type="ARBA" id="ARBA00022679"/>
    </source>
</evidence>
<dbReference type="SUPFAM" id="SSF53335">
    <property type="entry name" value="S-adenosyl-L-methionine-dependent methyltransferases"/>
    <property type="match status" value="1"/>
</dbReference>
<dbReference type="GO" id="GO:0008119">
    <property type="term" value="F:thiopurine S-methyltransferase activity"/>
    <property type="evidence" value="ECO:0007669"/>
    <property type="project" value="TreeGrafter"/>
</dbReference>
<reference evidence="4 5" key="1">
    <citation type="journal article" date="2021" name="Sci. Rep.">
        <title>The genome of the diatom Chaetoceros tenuissimus carries an ancient integrated fragment of an extant virus.</title>
        <authorList>
            <person name="Hongo Y."/>
            <person name="Kimura K."/>
            <person name="Takaki Y."/>
            <person name="Yoshida Y."/>
            <person name="Baba S."/>
            <person name="Kobayashi G."/>
            <person name="Nagasaki K."/>
            <person name="Hano T."/>
            <person name="Tomaru Y."/>
        </authorList>
    </citation>
    <scope>NUCLEOTIDE SEQUENCE [LARGE SCALE GENOMIC DNA]</scope>
    <source>
        <strain evidence="4 5">NIES-3715</strain>
    </source>
</reference>
<keyword evidence="3" id="KW-0949">S-adenosyl-L-methionine</keyword>
<dbReference type="GO" id="GO:0032259">
    <property type="term" value="P:methylation"/>
    <property type="evidence" value="ECO:0007669"/>
    <property type="project" value="UniProtKB-KW"/>
</dbReference>
<gene>
    <name evidence="4" type="ORF">CTEN210_10733</name>
</gene>
<evidence type="ECO:0000313" key="5">
    <source>
        <dbReference type="Proteomes" id="UP001054902"/>
    </source>
</evidence>
<name>A0AAD3H883_9STRA</name>
<dbReference type="Pfam" id="PF05724">
    <property type="entry name" value="TPMT"/>
    <property type="match status" value="1"/>
</dbReference>
<dbReference type="InterPro" id="IPR008854">
    <property type="entry name" value="TPMT"/>
</dbReference>
<keyword evidence="1 4" id="KW-0489">Methyltransferase</keyword>
<protein>
    <submittedName>
        <fullName evidence="4">S-adenosyl-L-methionine-dependent methyltransferase</fullName>
    </submittedName>
</protein>
<comment type="caution">
    <text evidence="4">The sequence shown here is derived from an EMBL/GenBank/DDBJ whole genome shotgun (WGS) entry which is preliminary data.</text>
</comment>
<dbReference type="PANTHER" id="PTHR10259">
    <property type="entry name" value="THIOPURINE S-METHYLTRANSFERASE"/>
    <property type="match status" value="1"/>
</dbReference>
<accession>A0AAD3H883</accession>
<dbReference type="EMBL" id="BLLK01000047">
    <property type="protein sequence ID" value="GFH54257.1"/>
    <property type="molecule type" value="Genomic_DNA"/>
</dbReference>
<evidence type="ECO:0000256" key="1">
    <source>
        <dbReference type="ARBA" id="ARBA00022603"/>
    </source>
</evidence>
<evidence type="ECO:0000256" key="3">
    <source>
        <dbReference type="ARBA" id="ARBA00022691"/>
    </source>
</evidence>
<proteinExistence type="predicted"/>
<dbReference type="PANTHER" id="PTHR10259:SF11">
    <property type="entry name" value="THIOPURINE S-METHYLTRANSFERASE"/>
    <property type="match status" value="1"/>
</dbReference>
<dbReference type="AlphaFoldDB" id="A0AAD3H883"/>
<evidence type="ECO:0000313" key="4">
    <source>
        <dbReference type="EMBL" id="GFH54257.1"/>
    </source>
</evidence>
<keyword evidence="2" id="KW-0808">Transferase</keyword>
<keyword evidence="5" id="KW-1185">Reference proteome</keyword>
<dbReference type="InterPro" id="IPR029063">
    <property type="entry name" value="SAM-dependent_MTases_sf"/>
</dbReference>
<sequence length="223" mass="25248">MGWSDTWNDIISGGNPRWKVTNTDAHEKALAIFKQYVGGDPKDTSIFVPLAGDDPMVKILFDNGYSLTTIDLVPAAVEEMKKQFGSEADWTKEEKDNTIIWSHESGRVKLMIGDVLQRRPELENNFDAVYDKDSFGALQKDMRKGYCTRISEYVKSGGTVYLECKLRDNHEESKHMGPPFSLLAEDIMDETSYGNSFEHVKALGAVYDISMPMQQTGHILRRK</sequence>
<dbReference type="Gene3D" id="3.40.50.150">
    <property type="entry name" value="Vaccinia Virus protein VP39"/>
    <property type="match status" value="1"/>
</dbReference>
<dbReference type="Proteomes" id="UP001054902">
    <property type="component" value="Unassembled WGS sequence"/>
</dbReference>
<organism evidence="4 5">
    <name type="scientific">Chaetoceros tenuissimus</name>
    <dbReference type="NCBI Taxonomy" id="426638"/>
    <lineage>
        <taxon>Eukaryota</taxon>
        <taxon>Sar</taxon>
        <taxon>Stramenopiles</taxon>
        <taxon>Ochrophyta</taxon>
        <taxon>Bacillariophyta</taxon>
        <taxon>Coscinodiscophyceae</taxon>
        <taxon>Chaetocerotophycidae</taxon>
        <taxon>Chaetocerotales</taxon>
        <taxon>Chaetocerotaceae</taxon>
        <taxon>Chaetoceros</taxon>
    </lineage>
</organism>